<name>A0A1G7M0V9_9BACL</name>
<feature type="transmembrane region" description="Helical" evidence="1">
    <location>
        <begin position="47"/>
        <end position="65"/>
    </location>
</feature>
<keyword evidence="3" id="KW-1185">Reference proteome</keyword>
<evidence type="ECO:0008006" key="4">
    <source>
        <dbReference type="Google" id="ProtNLM"/>
    </source>
</evidence>
<evidence type="ECO:0000313" key="3">
    <source>
        <dbReference type="Proteomes" id="UP000198972"/>
    </source>
</evidence>
<dbReference type="RefSeq" id="WP_091230431.1">
    <property type="nucleotide sequence ID" value="NZ_FNBG01000012.1"/>
</dbReference>
<proteinExistence type="predicted"/>
<sequence length="206" mass="24215">MRNKYHEIMSRVQVTPQMHDRIMRKIMDMDFDEKQDKWKFLNFDKRNLYVAACFVFLFAIVFTMINKLDLDTESPQLATHDVREHLSVKELSSNVGYRVKEVENIPFKVDKTTYFSYWGNMAETIYSGENKVVVFRMTKGDEDVSGNYNVFNDVKNVHAGSYNVTIKGNNGLYNLATWQFNRFSYSLEIDHAITESEMLKMVQSVH</sequence>
<reference evidence="2 3" key="1">
    <citation type="submission" date="2016-10" db="EMBL/GenBank/DDBJ databases">
        <authorList>
            <person name="de Groot N.N."/>
        </authorList>
    </citation>
    <scope>NUCLEOTIDE SEQUENCE [LARGE SCALE GENOMIC DNA]</scope>
    <source>
        <strain evidence="2 3">DSM 28129</strain>
    </source>
</reference>
<accession>A0A1G7M0V9</accession>
<evidence type="ECO:0000313" key="2">
    <source>
        <dbReference type="EMBL" id="SDF55432.1"/>
    </source>
</evidence>
<keyword evidence="1" id="KW-0812">Transmembrane</keyword>
<keyword evidence="1" id="KW-0472">Membrane</keyword>
<organism evidence="2 3">
    <name type="scientific">Fontibacillus panacisegetis</name>
    <dbReference type="NCBI Taxonomy" id="670482"/>
    <lineage>
        <taxon>Bacteria</taxon>
        <taxon>Bacillati</taxon>
        <taxon>Bacillota</taxon>
        <taxon>Bacilli</taxon>
        <taxon>Bacillales</taxon>
        <taxon>Paenibacillaceae</taxon>
        <taxon>Fontibacillus</taxon>
    </lineage>
</organism>
<dbReference type="OrthoDB" id="7061752at2"/>
<dbReference type="STRING" id="670482.SAMN04488542_112134"/>
<dbReference type="Proteomes" id="UP000198972">
    <property type="component" value="Unassembled WGS sequence"/>
</dbReference>
<evidence type="ECO:0000256" key="1">
    <source>
        <dbReference type="SAM" id="Phobius"/>
    </source>
</evidence>
<keyword evidence="1" id="KW-1133">Transmembrane helix</keyword>
<protein>
    <recommendedName>
        <fullName evidence="4">DUF4367 domain-containing protein</fullName>
    </recommendedName>
</protein>
<dbReference type="AlphaFoldDB" id="A0A1G7M0V9"/>
<gene>
    <name evidence="2" type="ORF">SAMN04488542_112134</name>
</gene>
<dbReference type="EMBL" id="FNBG01000012">
    <property type="protein sequence ID" value="SDF55432.1"/>
    <property type="molecule type" value="Genomic_DNA"/>
</dbReference>